<dbReference type="AlphaFoldDB" id="A0ABD3NJM9"/>
<dbReference type="PANTHER" id="PTHR46421:SF1">
    <property type="entry name" value="PROGRAMMED CELL DEATH PROTEIN 2-LIKE"/>
    <property type="match status" value="1"/>
</dbReference>
<sequence length="575" mass="61786">MWSSGRDANEYGEPVLLLLPAATNDNRALRGRGDGGRRTSRNDPSSSHAGGLPSYHEGDSRRPLSFPPSSSVVENDDDVPSRSGTTNHPACTTCGGIMPLLLQLHAPVDEYDRTMYVFGCNNAPCHHPPSTGRNDDDGDGGDGDDDDAATSGAEVFRSWIGSGPVRCLRSQRRWTTSSKTRPPHDDGTAPPTSRSGDDGPIQDVPTTEVDSEDDDYWGVDDMGDDGGWGNDDGEDDWGISGGDAPDGADLSMDDLEAMMDDCEMAIPPSNGSKPRQSPSKKSRPLREKSDADDGAKKCGDAPPSFERKDLLTMNEPPSRRSVRSDDGDDEDVDDDDYDGCDDIDAKVERMLSRYLDAEDDEEILSALRGGPVAGRDGGSDAGGGGGGGGERYERPPPEERAFLSFTRRLRRAPGQVARYAYGGSPLWSVPTSSPPSSGDGTSERRGHRGSGRERKDKFQKNMRQRNNRPSPLPAVPDCACGAGRVFEFQVLPSLLHVLDVDGYSTAVGGREKKENDDDVIDLINSGGMNWGSIAVYSCSLSCDDNREEFVIVQEAVGDAPMRKNAEKGDDSDGDD</sequence>
<feature type="domain" description="Programmed cell death protein 2 C-terminal" evidence="2">
    <location>
        <begin position="400"/>
        <end position="553"/>
    </location>
</feature>
<feature type="compositionally biased region" description="Basic and acidic residues" evidence="1">
    <location>
        <begin position="450"/>
        <end position="459"/>
    </location>
</feature>
<feature type="compositionally biased region" description="Basic and acidic residues" evidence="1">
    <location>
        <begin position="284"/>
        <end position="310"/>
    </location>
</feature>
<protein>
    <recommendedName>
        <fullName evidence="2">Programmed cell death protein 2 C-terminal domain-containing protein</fullName>
    </recommendedName>
</protein>
<feature type="compositionally biased region" description="Acidic residues" evidence="1">
    <location>
        <begin position="326"/>
        <end position="341"/>
    </location>
</feature>
<feature type="region of interest" description="Disordered" evidence="1">
    <location>
        <begin position="170"/>
        <end position="341"/>
    </location>
</feature>
<dbReference type="Pfam" id="PF04194">
    <property type="entry name" value="PDCD2_C"/>
    <property type="match status" value="1"/>
</dbReference>
<evidence type="ECO:0000256" key="1">
    <source>
        <dbReference type="SAM" id="MobiDB-lite"/>
    </source>
</evidence>
<feature type="region of interest" description="Disordered" evidence="1">
    <location>
        <begin position="365"/>
        <end position="399"/>
    </location>
</feature>
<evidence type="ECO:0000313" key="3">
    <source>
        <dbReference type="EMBL" id="KAL3776090.1"/>
    </source>
</evidence>
<feature type="compositionally biased region" description="Acidic residues" evidence="1">
    <location>
        <begin position="136"/>
        <end position="148"/>
    </location>
</feature>
<dbReference type="Proteomes" id="UP001530315">
    <property type="component" value="Unassembled WGS sequence"/>
</dbReference>
<dbReference type="EMBL" id="JALLAZ020001371">
    <property type="protein sequence ID" value="KAL3776090.1"/>
    <property type="molecule type" value="Genomic_DNA"/>
</dbReference>
<name>A0ABD3NJM9_9STRA</name>
<feature type="region of interest" description="Disordered" evidence="1">
    <location>
        <begin position="421"/>
        <end position="474"/>
    </location>
</feature>
<feature type="compositionally biased region" description="Acidic residues" evidence="1">
    <location>
        <begin position="251"/>
        <end position="263"/>
    </location>
</feature>
<organism evidence="3 4">
    <name type="scientific">Stephanodiscus triporus</name>
    <dbReference type="NCBI Taxonomy" id="2934178"/>
    <lineage>
        <taxon>Eukaryota</taxon>
        <taxon>Sar</taxon>
        <taxon>Stramenopiles</taxon>
        <taxon>Ochrophyta</taxon>
        <taxon>Bacillariophyta</taxon>
        <taxon>Coscinodiscophyceae</taxon>
        <taxon>Thalassiosirophycidae</taxon>
        <taxon>Stephanodiscales</taxon>
        <taxon>Stephanodiscaceae</taxon>
        <taxon>Stephanodiscus</taxon>
    </lineage>
</organism>
<feature type="compositionally biased region" description="Acidic residues" evidence="1">
    <location>
        <begin position="209"/>
        <end position="224"/>
    </location>
</feature>
<dbReference type="InterPro" id="IPR007320">
    <property type="entry name" value="PDCD2_C"/>
</dbReference>
<proteinExistence type="predicted"/>
<accession>A0ABD3NJM9</accession>
<dbReference type="PANTHER" id="PTHR46421">
    <property type="entry name" value="PROGRAMMED CELL DEATH PROTEIN 2-LIKE"/>
    <property type="match status" value="1"/>
</dbReference>
<feature type="compositionally biased region" description="Basic and acidic residues" evidence="1">
    <location>
        <begin position="390"/>
        <end position="399"/>
    </location>
</feature>
<evidence type="ECO:0000259" key="2">
    <source>
        <dbReference type="Pfam" id="PF04194"/>
    </source>
</evidence>
<feature type="compositionally biased region" description="Low complexity" evidence="1">
    <location>
        <begin position="424"/>
        <end position="437"/>
    </location>
</feature>
<reference evidence="3 4" key="1">
    <citation type="submission" date="2024-10" db="EMBL/GenBank/DDBJ databases">
        <title>Updated reference genomes for cyclostephanoid diatoms.</title>
        <authorList>
            <person name="Roberts W.R."/>
            <person name="Alverson A.J."/>
        </authorList>
    </citation>
    <scope>NUCLEOTIDE SEQUENCE [LARGE SCALE GENOMIC DNA]</scope>
    <source>
        <strain evidence="3 4">AJA276-08</strain>
    </source>
</reference>
<evidence type="ECO:0000313" key="4">
    <source>
        <dbReference type="Proteomes" id="UP001530315"/>
    </source>
</evidence>
<feature type="compositionally biased region" description="Gly residues" evidence="1">
    <location>
        <begin position="371"/>
        <end position="389"/>
    </location>
</feature>
<gene>
    <name evidence="3" type="ORF">ACHAW5_002742</name>
</gene>
<feature type="region of interest" description="Disordered" evidence="1">
    <location>
        <begin position="124"/>
        <end position="150"/>
    </location>
</feature>
<feature type="region of interest" description="Disordered" evidence="1">
    <location>
        <begin position="19"/>
        <end position="92"/>
    </location>
</feature>
<comment type="caution">
    <text evidence="3">The sequence shown here is derived from an EMBL/GenBank/DDBJ whole genome shotgun (WGS) entry which is preliminary data.</text>
</comment>
<feature type="compositionally biased region" description="Basic and acidic residues" evidence="1">
    <location>
        <begin position="27"/>
        <end position="41"/>
    </location>
</feature>
<dbReference type="InterPro" id="IPR052815">
    <property type="entry name" value="PDCD2-like_regulator"/>
</dbReference>
<keyword evidence="4" id="KW-1185">Reference proteome</keyword>